<keyword evidence="5" id="KW-0862">Zinc</keyword>
<keyword evidence="3" id="KW-0479">Metal-binding</keyword>
<dbReference type="GO" id="GO:0160237">
    <property type="term" value="F:D-Ala-D-Ala dipeptidase activity"/>
    <property type="evidence" value="ECO:0007669"/>
    <property type="project" value="UniProtKB-EC"/>
</dbReference>
<reference evidence="9 10" key="1">
    <citation type="submission" date="2020-08" db="EMBL/GenBank/DDBJ databases">
        <title>Genomic Encyclopedia of Type Strains, Phase IV (KMG-IV): sequencing the most valuable type-strain genomes for metagenomic binning, comparative biology and taxonomic classification.</title>
        <authorList>
            <person name="Goeker M."/>
        </authorList>
    </citation>
    <scope>NUCLEOTIDE SEQUENCE [LARGE SCALE GENOMIC DNA]</scope>
    <source>
        <strain evidence="9 10">DSM 45615</strain>
    </source>
</reference>
<dbReference type="EMBL" id="JACHGN010000011">
    <property type="protein sequence ID" value="MBB5135661.1"/>
    <property type="molecule type" value="Genomic_DNA"/>
</dbReference>
<dbReference type="GO" id="GO:0008237">
    <property type="term" value="F:metallopeptidase activity"/>
    <property type="evidence" value="ECO:0007669"/>
    <property type="project" value="UniProtKB-KW"/>
</dbReference>
<evidence type="ECO:0000256" key="8">
    <source>
        <dbReference type="ARBA" id="ARBA00023316"/>
    </source>
</evidence>
<dbReference type="InterPro" id="IPR009045">
    <property type="entry name" value="Zn_M74/Hedgehog-like"/>
</dbReference>
<keyword evidence="2" id="KW-0645">Protease</keyword>
<keyword evidence="6 9" id="KW-0224">Dipeptidase</keyword>
<protein>
    <submittedName>
        <fullName evidence="9">D-alanyl-D-alanine dipeptidase</fullName>
        <ecNumber evidence="9">3.4.13.22</ecNumber>
    </submittedName>
</protein>
<dbReference type="GO" id="GO:0071555">
    <property type="term" value="P:cell wall organization"/>
    <property type="evidence" value="ECO:0007669"/>
    <property type="project" value="UniProtKB-KW"/>
</dbReference>
<evidence type="ECO:0000256" key="5">
    <source>
        <dbReference type="ARBA" id="ARBA00022833"/>
    </source>
</evidence>
<gene>
    <name evidence="9" type="ORF">HNP84_005405</name>
</gene>
<evidence type="ECO:0000256" key="4">
    <source>
        <dbReference type="ARBA" id="ARBA00022801"/>
    </source>
</evidence>
<dbReference type="Pfam" id="PF01427">
    <property type="entry name" value="Peptidase_M15"/>
    <property type="match status" value="1"/>
</dbReference>
<organism evidence="9 10">
    <name type="scientific">Thermocatellispora tengchongensis</name>
    <dbReference type="NCBI Taxonomy" id="1073253"/>
    <lineage>
        <taxon>Bacteria</taxon>
        <taxon>Bacillati</taxon>
        <taxon>Actinomycetota</taxon>
        <taxon>Actinomycetes</taxon>
        <taxon>Streptosporangiales</taxon>
        <taxon>Streptosporangiaceae</taxon>
        <taxon>Thermocatellispora</taxon>
    </lineage>
</organism>
<dbReference type="Proteomes" id="UP000578449">
    <property type="component" value="Unassembled WGS sequence"/>
</dbReference>
<dbReference type="InterPro" id="IPR000755">
    <property type="entry name" value="A_A_dipeptidase"/>
</dbReference>
<evidence type="ECO:0000313" key="10">
    <source>
        <dbReference type="Proteomes" id="UP000578449"/>
    </source>
</evidence>
<dbReference type="PANTHER" id="PTHR43126">
    <property type="entry name" value="D-ALANYL-D-ALANINE DIPEPTIDASE"/>
    <property type="match status" value="1"/>
</dbReference>
<accession>A0A840PCT7</accession>
<evidence type="ECO:0000256" key="1">
    <source>
        <dbReference type="ARBA" id="ARBA00001362"/>
    </source>
</evidence>
<comment type="caution">
    <text evidence="9">The sequence shown here is derived from an EMBL/GenBank/DDBJ whole genome shotgun (WGS) entry which is preliminary data.</text>
</comment>
<dbReference type="GO" id="GO:0046872">
    <property type="term" value="F:metal ion binding"/>
    <property type="evidence" value="ECO:0007669"/>
    <property type="project" value="UniProtKB-KW"/>
</dbReference>
<keyword evidence="8" id="KW-0961">Cell wall biogenesis/degradation</keyword>
<dbReference type="EC" id="3.4.13.22" evidence="9"/>
<evidence type="ECO:0000256" key="3">
    <source>
        <dbReference type="ARBA" id="ARBA00022723"/>
    </source>
</evidence>
<keyword evidence="7" id="KW-0482">Metalloprotease</keyword>
<evidence type="ECO:0000256" key="6">
    <source>
        <dbReference type="ARBA" id="ARBA00022997"/>
    </source>
</evidence>
<evidence type="ECO:0000256" key="2">
    <source>
        <dbReference type="ARBA" id="ARBA00022670"/>
    </source>
</evidence>
<dbReference type="GO" id="GO:0006508">
    <property type="term" value="P:proteolysis"/>
    <property type="evidence" value="ECO:0007669"/>
    <property type="project" value="UniProtKB-KW"/>
</dbReference>
<keyword evidence="4 9" id="KW-0378">Hydrolase</keyword>
<keyword evidence="10" id="KW-1185">Reference proteome</keyword>
<name>A0A840PCT7_9ACTN</name>
<dbReference type="PANTHER" id="PTHR43126:SF2">
    <property type="entry name" value="D-ALANYL-D-ALANINE DIPEPTIDASE"/>
    <property type="match status" value="1"/>
</dbReference>
<sequence length="227" mass="24848">MDLPHGEDLSSGIVLLDDERIAAVPVKDCGESLVDLRAVGRLDVDDRQADADGAFARVRTGTLERLLAAQRALPSGYRLVVVEGYRPPALQRQYFEEHVAFLRDRYPTWSAGEVRSQAAQYISAPMLAPHTTGGAVDVTLRAPDGGLCWMGTEVNASPQESDCACYTSADNIGHESRAHRLMLGSALVAAGFVNYPGKWWHWSFGDRYWAFMADKPFALYGPVASMS</sequence>
<proteinExistence type="predicted"/>
<dbReference type="SUPFAM" id="SSF55166">
    <property type="entry name" value="Hedgehog/DD-peptidase"/>
    <property type="match status" value="1"/>
</dbReference>
<dbReference type="RefSeq" id="WP_185052579.1">
    <property type="nucleotide sequence ID" value="NZ_BAABIX010000064.1"/>
</dbReference>
<dbReference type="AlphaFoldDB" id="A0A840PCT7"/>
<evidence type="ECO:0000313" key="9">
    <source>
        <dbReference type="EMBL" id="MBB5135661.1"/>
    </source>
</evidence>
<evidence type="ECO:0000256" key="7">
    <source>
        <dbReference type="ARBA" id="ARBA00023049"/>
    </source>
</evidence>
<dbReference type="Gene3D" id="3.30.1380.10">
    <property type="match status" value="1"/>
</dbReference>
<comment type="catalytic activity">
    <reaction evidence="1">
        <text>D-alanyl-D-alanine + H2O = 2 D-alanine</text>
        <dbReference type="Rhea" id="RHEA:20661"/>
        <dbReference type="ChEBI" id="CHEBI:15377"/>
        <dbReference type="ChEBI" id="CHEBI:57416"/>
        <dbReference type="ChEBI" id="CHEBI:57822"/>
        <dbReference type="EC" id="3.4.13.22"/>
    </reaction>
</comment>